<accession>A0A845Q9A7</accession>
<protein>
    <submittedName>
        <fullName evidence="1">Thioesterase</fullName>
    </submittedName>
</protein>
<dbReference type="InterPro" id="IPR029069">
    <property type="entry name" value="HotDog_dom_sf"/>
</dbReference>
<sequence>MTNLVPLLRTSVQTWECDDMGHMNVQFYVAKAGEGLDVLAHEMGYGPRARRADNTVLLPREHHIRFHREQRPGAPLTLEGGVLGRDGNTLHLYEELTNTASGAVAATVKADVILADADTRAPRALPSVFDEAVANMSTPLPEHGKARGLELGAPVTAPTLQQADDMGLVYTWQGVVKPELCDAHGFMGHRHFMGLVSDSIPNLLSQTRGDDRSSDPNIGGAALEYRFVYRSWPKRGDILTLRSGLKHVGPKTYIWAHWLFDLETGEAVATAEAVAVTLDLVARKAIPIPDAMRAHLESQLVEGIGA</sequence>
<dbReference type="AlphaFoldDB" id="A0A845Q9A7"/>
<gene>
    <name evidence="1" type="ORF">GTQ45_03165</name>
</gene>
<proteinExistence type="predicted"/>
<dbReference type="PANTHER" id="PTHR31793:SF2">
    <property type="entry name" value="BLR1345 PROTEIN"/>
    <property type="match status" value="1"/>
</dbReference>
<dbReference type="PANTHER" id="PTHR31793">
    <property type="entry name" value="4-HYDROXYBENZOYL-COA THIOESTERASE FAMILY MEMBER"/>
    <property type="match status" value="1"/>
</dbReference>
<evidence type="ECO:0000313" key="2">
    <source>
        <dbReference type="Proteomes" id="UP000470384"/>
    </source>
</evidence>
<dbReference type="OrthoDB" id="7597365at2"/>
<dbReference type="CDD" id="cd00586">
    <property type="entry name" value="4HBT"/>
    <property type="match status" value="1"/>
</dbReference>
<dbReference type="EMBL" id="WXYQ01000002">
    <property type="protein sequence ID" value="NBG94726.1"/>
    <property type="molecule type" value="Genomic_DNA"/>
</dbReference>
<dbReference type="GO" id="GO:0047617">
    <property type="term" value="F:fatty acyl-CoA hydrolase activity"/>
    <property type="evidence" value="ECO:0007669"/>
    <property type="project" value="TreeGrafter"/>
</dbReference>
<comment type="caution">
    <text evidence="1">The sequence shown here is derived from an EMBL/GenBank/DDBJ whole genome shotgun (WGS) entry which is preliminary data.</text>
</comment>
<dbReference type="GeneID" id="300655596"/>
<dbReference type="RefSeq" id="WP_160586815.1">
    <property type="nucleotide sequence ID" value="NZ_BMHN01000001.1"/>
</dbReference>
<name>A0A845Q9A7_9HYPH</name>
<evidence type="ECO:0000313" key="1">
    <source>
        <dbReference type="EMBL" id="NBG94726.1"/>
    </source>
</evidence>
<dbReference type="Proteomes" id="UP000470384">
    <property type="component" value="Unassembled WGS sequence"/>
</dbReference>
<keyword evidence="2" id="KW-1185">Reference proteome</keyword>
<reference evidence="1 2" key="1">
    <citation type="journal article" date="2016" name="Int. J. Syst. Evol. Microbiol.">
        <title>Pyruvatibacter mobilis gen. nov., sp. nov., a marine bacterium from the culture broth of Picochlorum sp. 122.</title>
        <authorList>
            <person name="Wang G."/>
            <person name="Tang M."/>
            <person name="Wu H."/>
            <person name="Dai S."/>
            <person name="Li T."/>
            <person name="Chen C."/>
            <person name="He H."/>
            <person name="Fan J."/>
            <person name="Xiang W."/>
            <person name="Li X."/>
        </authorList>
    </citation>
    <scope>NUCLEOTIDE SEQUENCE [LARGE SCALE GENOMIC DNA]</scope>
    <source>
        <strain evidence="1 2">GYP-11</strain>
    </source>
</reference>
<organism evidence="1 2">
    <name type="scientific">Pyruvatibacter mobilis</name>
    <dbReference type="NCBI Taxonomy" id="1712261"/>
    <lineage>
        <taxon>Bacteria</taxon>
        <taxon>Pseudomonadati</taxon>
        <taxon>Pseudomonadota</taxon>
        <taxon>Alphaproteobacteria</taxon>
        <taxon>Hyphomicrobiales</taxon>
        <taxon>Parvibaculaceae</taxon>
        <taxon>Pyruvatibacter</taxon>
    </lineage>
</organism>
<dbReference type="SUPFAM" id="SSF54637">
    <property type="entry name" value="Thioesterase/thiol ester dehydrase-isomerase"/>
    <property type="match status" value="2"/>
</dbReference>
<dbReference type="Pfam" id="PF13279">
    <property type="entry name" value="4HBT_2"/>
    <property type="match status" value="2"/>
</dbReference>
<dbReference type="Gene3D" id="3.10.129.10">
    <property type="entry name" value="Hotdog Thioesterase"/>
    <property type="match status" value="2"/>
</dbReference>
<dbReference type="InterPro" id="IPR050563">
    <property type="entry name" value="4-hydroxybenzoyl-CoA_TE"/>
</dbReference>